<name>A0A1H2YHJ0_9BACL</name>
<accession>A0A1H2YHJ0</accession>
<dbReference type="InterPro" id="IPR013078">
    <property type="entry name" value="His_Pase_superF_clade-1"/>
</dbReference>
<sequence>MKRREVRLLWIRHGETEANRLRQYCGHLDEPLNDEGHRQVLSLSHTIKNLSVDHVYSSDLLRCRQTVAGLKGCWPGVAITVVPELRELSFGEWEGFTYDEIHQRSPEQLSRWIDDPTSVSPPGGETLMELDRRLSQWMTTVVEAHRGETIALVSHGGPIRWFLSHCVAGDPRGFWERGLSHGGWLLVSGDGDVWQEIEEIKGERL</sequence>
<evidence type="ECO:0000256" key="2">
    <source>
        <dbReference type="PIRSR" id="PIRSR613078-1"/>
    </source>
</evidence>
<evidence type="ECO:0000313" key="4">
    <source>
        <dbReference type="EMBL" id="SDX04636.1"/>
    </source>
</evidence>
<proteinExistence type="predicted"/>
<evidence type="ECO:0000313" key="5">
    <source>
        <dbReference type="Proteomes" id="UP000198534"/>
    </source>
</evidence>
<dbReference type="RefSeq" id="WP_091740093.1">
    <property type="nucleotide sequence ID" value="NZ_FNNQ01000009.1"/>
</dbReference>
<dbReference type="CDD" id="cd07067">
    <property type="entry name" value="HP_PGM_like"/>
    <property type="match status" value="1"/>
</dbReference>
<organism evidence="4 5">
    <name type="scientific">Marininema mesophilum</name>
    <dbReference type="NCBI Taxonomy" id="1048340"/>
    <lineage>
        <taxon>Bacteria</taxon>
        <taxon>Bacillati</taxon>
        <taxon>Bacillota</taxon>
        <taxon>Bacilli</taxon>
        <taxon>Bacillales</taxon>
        <taxon>Thermoactinomycetaceae</taxon>
        <taxon>Marininema</taxon>
    </lineage>
</organism>
<evidence type="ECO:0000256" key="3">
    <source>
        <dbReference type="PIRSR" id="PIRSR613078-2"/>
    </source>
</evidence>
<dbReference type="GO" id="GO:0004331">
    <property type="term" value="F:fructose-2,6-bisphosphate 2-phosphatase activity"/>
    <property type="evidence" value="ECO:0007669"/>
    <property type="project" value="TreeGrafter"/>
</dbReference>
<feature type="active site" description="Tele-phosphohistidine intermediate" evidence="2">
    <location>
        <position position="13"/>
    </location>
</feature>
<evidence type="ECO:0000256" key="1">
    <source>
        <dbReference type="ARBA" id="ARBA00022801"/>
    </source>
</evidence>
<dbReference type="Pfam" id="PF00300">
    <property type="entry name" value="His_Phos_1"/>
    <property type="match status" value="1"/>
</dbReference>
<feature type="active site" description="Proton donor/acceptor" evidence="2">
    <location>
        <position position="87"/>
    </location>
</feature>
<gene>
    <name evidence="4" type="ORF">SAMN05444487_10978</name>
</gene>
<dbReference type="Gene3D" id="3.40.50.1240">
    <property type="entry name" value="Phosphoglycerate mutase-like"/>
    <property type="match status" value="1"/>
</dbReference>
<dbReference type="InterPro" id="IPR029033">
    <property type="entry name" value="His_PPase_superfam"/>
</dbReference>
<dbReference type="EMBL" id="FNNQ01000009">
    <property type="protein sequence ID" value="SDX04636.1"/>
    <property type="molecule type" value="Genomic_DNA"/>
</dbReference>
<feature type="binding site" evidence="3">
    <location>
        <position position="62"/>
    </location>
    <ligand>
        <name>substrate</name>
    </ligand>
</feature>
<keyword evidence="1" id="KW-0378">Hydrolase</keyword>
<dbReference type="GO" id="GO:0005829">
    <property type="term" value="C:cytosol"/>
    <property type="evidence" value="ECO:0007669"/>
    <property type="project" value="TreeGrafter"/>
</dbReference>
<feature type="binding site" evidence="3">
    <location>
        <begin position="12"/>
        <end position="19"/>
    </location>
    <ligand>
        <name>substrate</name>
    </ligand>
</feature>
<dbReference type="PANTHER" id="PTHR46517">
    <property type="entry name" value="FRUCTOSE-2,6-BISPHOSPHATASE TIGAR"/>
    <property type="match status" value="1"/>
</dbReference>
<dbReference type="InterPro" id="IPR051695">
    <property type="entry name" value="Phosphoglycerate_Mutase"/>
</dbReference>
<dbReference type="SUPFAM" id="SSF53254">
    <property type="entry name" value="Phosphoglycerate mutase-like"/>
    <property type="match status" value="1"/>
</dbReference>
<dbReference type="OrthoDB" id="9783269at2"/>
<protein>
    <submittedName>
        <fullName evidence="4">Alpha-ribazole phosphatase</fullName>
    </submittedName>
</protein>
<dbReference type="GO" id="GO:0045820">
    <property type="term" value="P:negative regulation of glycolytic process"/>
    <property type="evidence" value="ECO:0007669"/>
    <property type="project" value="TreeGrafter"/>
</dbReference>
<dbReference type="Proteomes" id="UP000198534">
    <property type="component" value="Unassembled WGS sequence"/>
</dbReference>
<reference evidence="4 5" key="1">
    <citation type="submission" date="2016-10" db="EMBL/GenBank/DDBJ databases">
        <authorList>
            <person name="de Groot N.N."/>
        </authorList>
    </citation>
    <scope>NUCLEOTIDE SEQUENCE [LARGE SCALE GENOMIC DNA]</scope>
    <source>
        <strain evidence="4 5">DSM 45610</strain>
    </source>
</reference>
<keyword evidence="5" id="KW-1185">Reference proteome</keyword>
<dbReference type="GO" id="GO:0043456">
    <property type="term" value="P:regulation of pentose-phosphate shunt"/>
    <property type="evidence" value="ECO:0007669"/>
    <property type="project" value="TreeGrafter"/>
</dbReference>
<dbReference type="SMART" id="SM00855">
    <property type="entry name" value="PGAM"/>
    <property type="match status" value="1"/>
</dbReference>
<dbReference type="PANTHER" id="PTHR46517:SF1">
    <property type="entry name" value="FRUCTOSE-2,6-BISPHOSPHATASE TIGAR"/>
    <property type="match status" value="1"/>
</dbReference>
<dbReference type="AlphaFoldDB" id="A0A1H2YHJ0"/>
<dbReference type="STRING" id="1048340.SAMN05444487_10978"/>